<dbReference type="OMA" id="HFSVSNW"/>
<dbReference type="GO" id="GO:0000460">
    <property type="term" value="P:maturation of 5.8S rRNA"/>
    <property type="evidence" value="ECO:0007669"/>
    <property type="project" value="TreeGrafter"/>
</dbReference>
<dbReference type="InterPro" id="IPR007109">
    <property type="entry name" value="Brix"/>
</dbReference>
<evidence type="ECO:0000256" key="1">
    <source>
        <dbReference type="SAM" id="MobiDB-lite"/>
    </source>
</evidence>
<dbReference type="GO" id="GO:0030687">
    <property type="term" value="C:preribosome, large subunit precursor"/>
    <property type="evidence" value="ECO:0007669"/>
    <property type="project" value="TreeGrafter"/>
</dbReference>
<protein>
    <recommendedName>
        <fullName evidence="2">Brix domain-containing protein</fullName>
    </recommendedName>
</protein>
<dbReference type="VEuPathDB" id="FungiDB:CHGG_03267"/>
<dbReference type="GO" id="GO:0000470">
    <property type="term" value="P:maturation of LSU-rRNA"/>
    <property type="evidence" value="ECO:0007669"/>
    <property type="project" value="TreeGrafter"/>
</dbReference>
<dbReference type="OrthoDB" id="264354at2759"/>
<dbReference type="InParanoid" id="Q2H937"/>
<dbReference type="FunCoup" id="Q2H937">
    <property type="interactions" value="800"/>
</dbReference>
<keyword evidence="4" id="KW-1185">Reference proteome</keyword>
<dbReference type="GeneID" id="4389307"/>
<dbReference type="Pfam" id="PF04427">
    <property type="entry name" value="Brix"/>
    <property type="match status" value="1"/>
</dbReference>
<feature type="domain" description="Brix" evidence="2">
    <location>
        <begin position="183"/>
        <end position="414"/>
    </location>
</feature>
<dbReference type="STRING" id="306901.Q2H937"/>
<name>Q2H937_CHAGB</name>
<evidence type="ECO:0000313" key="3">
    <source>
        <dbReference type="EMBL" id="EAQ91332.1"/>
    </source>
</evidence>
<dbReference type="EMBL" id="CH408030">
    <property type="protein sequence ID" value="EAQ91332.1"/>
    <property type="molecule type" value="Genomic_DNA"/>
</dbReference>
<evidence type="ECO:0000313" key="4">
    <source>
        <dbReference type="Proteomes" id="UP000001056"/>
    </source>
</evidence>
<feature type="compositionally biased region" description="Polar residues" evidence="1">
    <location>
        <begin position="148"/>
        <end position="161"/>
    </location>
</feature>
<accession>Q2H937</accession>
<feature type="compositionally biased region" description="Acidic residues" evidence="1">
    <location>
        <begin position="116"/>
        <end position="138"/>
    </location>
</feature>
<dbReference type="SUPFAM" id="SSF52954">
    <property type="entry name" value="Class II aaRS ABD-related"/>
    <property type="match status" value="1"/>
</dbReference>
<feature type="region of interest" description="Disordered" evidence="1">
    <location>
        <begin position="1"/>
        <end position="74"/>
    </location>
</feature>
<feature type="compositionally biased region" description="Low complexity" evidence="1">
    <location>
        <begin position="102"/>
        <end position="112"/>
    </location>
</feature>
<gene>
    <name evidence="3" type="ORF">CHGG_03267</name>
</gene>
<dbReference type="FunFam" id="3.40.50.10480:FF:000005">
    <property type="entry name" value="Similar to RNA processing factor 1"/>
    <property type="match status" value="1"/>
</dbReference>
<sequence>MGSGRGSSGSSLSLKTSNKLKRKQLYVQQKKNTGKARHEERHRRRREEAKDPELRKQRLEQNQPTSIDKKRIWDDVDDDTLGAVVDVAQLKRRRLEEAEAAAAAEADGAVDGAVEKDDDVDSMLGSDEEREGEDDDEERMEKQRQRAQRQPSIAPSTVSTNLDLTPDALAAQFKYLFSDEPPAMPKILVTTGLNGTIHKEAQDIASVLPNGGHLLKPLGHDSVLTLRLATYIPRSAHRYGHKYSVREIAKFAKNRGYTALLVVHEDLKRPSQLSVCHLNGEDAPPGPTLTYTIRNYQPGKAILGHGNPTNHYPELLLNGFKTPLGLLAAKSMNTLFPPKPELAGRQVLTLHNQRDYIFFRRHRYIFREARATEKNVQGADGKEMDGVKGIRAGLQEIGPRMTLKLRRVDKGIGRAGSEGDDALKWEWKAKMEKKRTRFNL</sequence>
<dbReference type="Gene3D" id="3.40.50.10480">
    <property type="entry name" value="Probable brix-domain ribosomal biogenesis protein"/>
    <property type="match status" value="1"/>
</dbReference>
<reference evidence="4" key="1">
    <citation type="journal article" date="2015" name="Genome Announc.">
        <title>Draft genome sequence of the cellulolytic fungus Chaetomium globosum.</title>
        <authorList>
            <person name="Cuomo C.A."/>
            <person name="Untereiner W.A."/>
            <person name="Ma L.-J."/>
            <person name="Grabherr M."/>
            <person name="Birren B.W."/>
        </authorList>
    </citation>
    <scope>NUCLEOTIDE SEQUENCE [LARGE SCALE GENOMIC DNA]</scope>
    <source>
        <strain evidence="4">ATCC 6205 / CBS 148.51 / DSM 1962 / NBRC 6347 / NRRL 1970</strain>
    </source>
</reference>
<feature type="region of interest" description="Disordered" evidence="1">
    <location>
        <begin position="102"/>
        <end position="161"/>
    </location>
</feature>
<dbReference type="GO" id="GO:0042134">
    <property type="term" value="F:rRNA primary transcript binding"/>
    <property type="evidence" value="ECO:0007669"/>
    <property type="project" value="InterPro"/>
</dbReference>
<dbReference type="eggNOG" id="KOG2780">
    <property type="taxonomic scope" value="Eukaryota"/>
</dbReference>
<dbReference type="RefSeq" id="XP_001229783.1">
    <property type="nucleotide sequence ID" value="XM_001229782.1"/>
</dbReference>
<organism evidence="3 4">
    <name type="scientific">Chaetomium globosum (strain ATCC 6205 / CBS 148.51 / DSM 1962 / NBRC 6347 / NRRL 1970)</name>
    <name type="common">Soil fungus</name>
    <dbReference type="NCBI Taxonomy" id="306901"/>
    <lineage>
        <taxon>Eukaryota</taxon>
        <taxon>Fungi</taxon>
        <taxon>Dikarya</taxon>
        <taxon>Ascomycota</taxon>
        <taxon>Pezizomycotina</taxon>
        <taxon>Sordariomycetes</taxon>
        <taxon>Sordariomycetidae</taxon>
        <taxon>Sordariales</taxon>
        <taxon>Chaetomiaceae</taxon>
        <taxon>Chaetomium</taxon>
    </lineage>
</organism>
<dbReference type="HOGENOM" id="CLU_040063_3_2_1"/>
<dbReference type="PANTHER" id="PTHR22734:SF3">
    <property type="entry name" value="RIBOSOME PRODUCTION FACTOR 1"/>
    <property type="match status" value="1"/>
</dbReference>
<dbReference type="AlphaFoldDB" id="Q2H937"/>
<feature type="compositionally biased region" description="Low complexity" evidence="1">
    <location>
        <begin position="8"/>
        <end position="17"/>
    </location>
</feature>
<dbReference type="SMART" id="SM00879">
    <property type="entry name" value="Brix"/>
    <property type="match status" value="1"/>
</dbReference>
<dbReference type="Proteomes" id="UP000001056">
    <property type="component" value="Unassembled WGS sequence"/>
</dbReference>
<feature type="compositionally biased region" description="Basic residues" evidence="1">
    <location>
        <begin position="32"/>
        <end position="45"/>
    </location>
</feature>
<feature type="compositionally biased region" description="Basic and acidic residues" evidence="1">
    <location>
        <begin position="46"/>
        <end position="59"/>
    </location>
</feature>
<dbReference type="InterPro" id="IPR044281">
    <property type="entry name" value="IMP4/RPF1"/>
</dbReference>
<dbReference type="GO" id="GO:0005730">
    <property type="term" value="C:nucleolus"/>
    <property type="evidence" value="ECO:0007669"/>
    <property type="project" value="TreeGrafter"/>
</dbReference>
<dbReference type="PROSITE" id="PS50833">
    <property type="entry name" value="BRIX"/>
    <property type="match status" value="1"/>
</dbReference>
<proteinExistence type="predicted"/>
<evidence type="ECO:0000259" key="2">
    <source>
        <dbReference type="PROSITE" id="PS50833"/>
    </source>
</evidence>
<dbReference type="PANTHER" id="PTHR22734">
    <property type="entry name" value="U3 SMALL NUCLEOLAR RIBONUCLEOPROTEIN PROTEIN IMP4"/>
    <property type="match status" value="1"/>
</dbReference>